<sequence length="228" mass="24951">MAAKNSCCPLSGSSTTNGWWPRPLPLPRMGVAIRVLSTPTADIKPFPTGPVLAPDDHRSYFPEDQSSGPDRRWQEAPLPLPNAAHAVAAAGGGGGTAGERPMTLASFLEINPPTFQGTINPTEADDWISAVERALLAQQVPDEERKSPREAKRTREARRMYKKPKRAQPNVNRAPAPSRWRARALLSLIWKFSLEARPCDPDGAPTPPHFVTPKTRTLRARVAMAELT</sequence>
<feature type="region of interest" description="Disordered" evidence="1">
    <location>
        <begin position="46"/>
        <end position="73"/>
    </location>
</feature>
<name>A0ABU6S7B2_9FABA</name>
<evidence type="ECO:0000313" key="3">
    <source>
        <dbReference type="Proteomes" id="UP001341840"/>
    </source>
</evidence>
<protein>
    <submittedName>
        <fullName evidence="2">Uncharacterized protein</fullName>
    </submittedName>
</protein>
<gene>
    <name evidence="2" type="ORF">PIB30_018174</name>
</gene>
<evidence type="ECO:0000256" key="1">
    <source>
        <dbReference type="SAM" id="MobiDB-lite"/>
    </source>
</evidence>
<feature type="compositionally biased region" description="Basic and acidic residues" evidence="1">
    <location>
        <begin position="142"/>
        <end position="159"/>
    </location>
</feature>
<evidence type="ECO:0000313" key="2">
    <source>
        <dbReference type="EMBL" id="MED6132336.1"/>
    </source>
</evidence>
<reference evidence="2 3" key="1">
    <citation type="journal article" date="2023" name="Plants (Basel)">
        <title>Bridging the Gap: Combining Genomics and Transcriptomics Approaches to Understand Stylosanthes scabra, an Orphan Legume from the Brazilian Caatinga.</title>
        <authorList>
            <person name="Ferreira-Neto J.R.C."/>
            <person name="da Silva M.D."/>
            <person name="Binneck E."/>
            <person name="de Melo N.F."/>
            <person name="da Silva R.H."/>
            <person name="de Melo A.L.T.M."/>
            <person name="Pandolfi V."/>
            <person name="Bustamante F.O."/>
            <person name="Brasileiro-Vidal A.C."/>
            <person name="Benko-Iseppon A.M."/>
        </authorList>
    </citation>
    <scope>NUCLEOTIDE SEQUENCE [LARGE SCALE GENOMIC DNA]</scope>
    <source>
        <tissue evidence="2">Leaves</tissue>
    </source>
</reference>
<feature type="region of interest" description="Disordered" evidence="1">
    <location>
        <begin position="140"/>
        <end position="176"/>
    </location>
</feature>
<dbReference type="EMBL" id="JASCZI010060469">
    <property type="protein sequence ID" value="MED6132336.1"/>
    <property type="molecule type" value="Genomic_DNA"/>
</dbReference>
<comment type="caution">
    <text evidence="2">The sequence shown here is derived from an EMBL/GenBank/DDBJ whole genome shotgun (WGS) entry which is preliminary data.</text>
</comment>
<proteinExistence type="predicted"/>
<dbReference type="Proteomes" id="UP001341840">
    <property type="component" value="Unassembled WGS sequence"/>
</dbReference>
<keyword evidence="3" id="KW-1185">Reference proteome</keyword>
<organism evidence="2 3">
    <name type="scientific">Stylosanthes scabra</name>
    <dbReference type="NCBI Taxonomy" id="79078"/>
    <lineage>
        <taxon>Eukaryota</taxon>
        <taxon>Viridiplantae</taxon>
        <taxon>Streptophyta</taxon>
        <taxon>Embryophyta</taxon>
        <taxon>Tracheophyta</taxon>
        <taxon>Spermatophyta</taxon>
        <taxon>Magnoliopsida</taxon>
        <taxon>eudicotyledons</taxon>
        <taxon>Gunneridae</taxon>
        <taxon>Pentapetalae</taxon>
        <taxon>rosids</taxon>
        <taxon>fabids</taxon>
        <taxon>Fabales</taxon>
        <taxon>Fabaceae</taxon>
        <taxon>Papilionoideae</taxon>
        <taxon>50 kb inversion clade</taxon>
        <taxon>dalbergioids sensu lato</taxon>
        <taxon>Dalbergieae</taxon>
        <taxon>Pterocarpus clade</taxon>
        <taxon>Stylosanthes</taxon>
    </lineage>
</organism>
<accession>A0ABU6S7B2</accession>